<accession>A0A430FY71</accession>
<protein>
    <recommendedName>
        <fullName evidence="4">Lipoprotein</fullName>
    </recommendedName>
</protein>
<evidence type="ECO:0008006" key="4">
    <source>
        <dbReference type="Google" id="ProtNLM"/>
    </source>
</evidence>
<feature type="signal peptide" evidence="1">
    <location>
        <begin position="1"/>
        <end position="19"/>
    </location>
</feature>
<dbReference type="EMBL" id="QQYZ01000030">
    <property type="protein sequence ID" value="RSY77548.1"/>
    <property type="molecule type" value="Genomic_DNA"/>
</dbReference>
<evidence type="ECO:0000313" key="2">
    <source>
        <dbReference type="EMBL" id="RSY77548.1"/>
    </source>
</evidence>
<sequence length="199" mass="20430">MRTAALLLLAAASLAGCNAQPGGSNVAAPENASVEKPGTLADAFTDPAATVAKLNQFGYRLGEYKNGANGFTAGGEPVFLSQTDAKNPNRGTVELTGKNGAAIDTIVFALTVTDNTNAVTAKKRLTDNVRAFLFQYGVKDEGALDAIAKEQNADGLIGNAPAAIAVEKAQAAPRRITVTFTRPTATAPAEAAVQNTQQP</sequence>
<evidence type="ECO:0000313" key="3">
    <source>
        <dbReference type="Proteomes" id="UP000287746"/>
    </source>
</evidence>
<dbReference type="Proteomes" id="UP000287746">
    <property type="component" value="Unassembled WGS sequence"/>
</dbReference>
<gene>
    <name evidence="2" type="ORF">DAH66_20170</name>
</gene>
<comment type="caution">
    <text evidence="2">The sequence shown here is derived from an EMBL/GenBank/DDBJ whole genome shotgun (WGS) entry which is preliminary data.</text>
</comment>
<feature type="chain" id="PRO_5019544804" description="Lipoprotein" evidence="1">
    <location>
        <begin position="20"/>
        <end position="199"/>
    </location>
</feature>
<evidence type="ECO:0000256" key="1">
    <source>
        <dbReference type="SAM" id="SignalP"/>
    </source>
</evidence>
<name>A0A430FY71_9SPHN</name>
<reference evidence="2 3" key="1">
    <citation type="submission" date="2018-07" db="EMBL/GenBank/DDBJ databases">
        <title>Genomic and Epidemiologic Investigation of an Indolent Hospital Outbreak.</title>
        <authorList>
            <person name="Johnson R.C."/>
            <person name="Deming C."/>
            <person name="Conlan S."/>
            <person name="Zellmer C.J."/>
            <person name="Michelin A.V."/>
            <person name="Lee-Lin S."/>
            <person name="Thomas P.J."/>
            <person name="Park M."/>
            <person name="Weingarten R.A."/>
            <person name="Less J."/>
            <person name="Dekker J.P."/>
            <person name="Frank K.M."/>
            <person name="Musser K.A."/>
            <person name="Mcquiston J.R."/>
            <person name="Henderson D.K."/>
            <person name="Lau A.F."/>
            <person name="Palmore T.N."/>
            <person name="Segre J.A."/>
        </authorList>
    </citation>
    <scope>NUCLEOTIDE SEQUENCE [LARGE SCALE GENOMIC DNA]</scope>
    <source>
        <strain evidence="2 3">SK-CDC1_0717</strain>
    </source>
</reference>
<proteinExistence type="predicted"/>
<dbReference type="RefSeq" id="WP_126005901.1">
    <property type="nucleotide sequence ID" value="NZ_QQYZ01000030.1"/>
</dbReference>
<dbReference type="AlphaFoldDB" id="A0A430FY71"/>
<organism evidence="2 3">
    <name type="scientific">Sphingomonas koreensis</name>
    <dbReference type="NCBI Taxonomy" id="93064"/>
    <lineage>
        <taxon>Bacteria</taxon>
        <taxon>Pseudomonadati</taxon>
        <taxon>Pseudomonadota</taxon>
        <taxon>Alphaproteobacteria</taxon>
        <taxon>Sphingomonadales</taxon>
        <taxon>Sphingomonadaceae</taxon>
        <taxon>Sphingomonas</taxon>
    </lineage>
</organism>
<keyword evidence="1" id="KW-0732">Signal</keyword>
<dbReference type="PROSITE" id="PS51257">
    <property type="entry name" value="PROKAR_LIPOPROTEIN"/>
    <property type="match status" value="1"/>
</dbReference>